<name>A0A5C6RUW1_9FLAO</name>
<dbReference type="EMBL" id="VOOS01000002">
    <property type="protein sequence ID" value="TXB65877.1"/>
    <property type="molecule type" value="Genomic_DNA"/>
</dbReference>
<comment type="caution">
    <text evidence="1">The sequence shown here is derived from an EMBL/GenBank/DDBJ whole genome shotgun (WGS) entry which is preliminary data.</text>
</comment>
<dbReference type="AlphaFoldDB" id="A0A5C6RUW1"/>
<dbReference type="RefSeq" id="WP_147099135.1">
    <property type="nucleotide sequence ID" value="NZ_VOOS01000002.1"/>
</dbReference>
<organism evidence="1 2">
    <name type="scientific">Vicingus serpentipes</name>
    <dbReference type="NCBI Taxonomy" id="1926625"/>
    <lineage>
        <taxon>Bacteria</taxon>
        <taxon>Pseudomonadati</taxon>
        <taxon>Bacteroidota</taxon>
        <taxon>Flavobacteriia</taxon>
        <taxon>Flavobacteriales</taxon>
        <taxon>Vicingaceae</taxon>
        <taxon>Vicingus</taxon>
    </lineage>
</organism>
<evidence type="ECO:0000313" key="2">
    <source>
        <dbReference type="Proteomes" id="UP000321721"/>
    </source>
</evidence>
<protein>
    <submittedName>
        <fullName evidence="1">Uncharacterized protein</fullName>
    </submittedName>
</protein>
<keyword evidence="2" id="KW-1185">Reference proteome</keyword>
<dbReference type="Proteomes" id="UP000321721">
    <property type="component" value="Unassembled WGS sequence"/>
</dbReference>
<evidence type="ECO:0000313" key="1">
    <source>
        <dbReference type="EMBL" id="TXB65877.1"/>
    </source>
</evidence>
<proteinExistence type="predicted"/>
<gene>
    <name evidence="1" type="ORF">FRY74_04720</name>
</gene>
<sequence>MRNYQQKTQYTSSREYYSSLKNEEKNLNSSKIVLNKTDKVLENILDKTYKVFNPIFKDQNQLELDHISTRKEKEIDSDFDRKIIEFTPSWIISVFNVLFIIYQKLIGKKITKNLKVVKKSLKTVYHKIAQHDYYKKTKEILVTLRFKTWLKTKPT</sequence>
<reference evidence="1 2" key="1">
    <citation type="submission" date="2019-08" db="EMBL/GenBank/DDBJ databases">
        <title>Genome of Vicingus serpentipes NCIMB 15042.</title>
        <authorList>
            <person name="Bowman J.P."/>
        </authorList>
    </citation>
    <scope>NUCLEOTIDE SEQUENCE [LARGE SCALE GENOMIC DNA]</scope>
    <source>
        <strain evidence="1 2">NCIMB 15042</strain>
    </source>
</reference>
<accession>A0A5C6RUW1</accession>